<dbReference type="AlphaFoldDB" id="X1CB90"/>
<dbReference type="EMBL" id="BART01015210">
    <property type="protein sequence ID" value="GAG81576.1"/>
    <property type="molecule type" value="Genomic_DNA"/>
</dbReference>
<gene>
    <name evidence="1" type="ORF">S01H4_29606</name>
</gene>
<name>X1CB90_9ZZZZ</name>
<protein>
    <submittedName>
        <fullName evidence="1">Uncharacterized protein</fullName>
    </submittedName>
</protein>
<evidence type="ECO:0000313" key="1">
    <source>
        <dbReference type="EMBL" id="GAG81576.1"/>
    </source>
</evidence>
<reference evidence="1" key="1">
    <citation type="journal article" date="2014" name="Front. Microbiol.">
        <title>High frequency of phylogenetically diverse reductive dehalogenase-homologous genes in deep subseafloor sedimentary metagenomes.</title>
        <authorList>
            <person name="Kawai M."/>
            <person name="Futagami T."/>
            <person name="Toyoda A."/>
            <person name="Takaki Y."/>
            <person name="Nishi S."/>
            <person name="Hori S."/>
            <person name="Arai W."/>
            <person name="Tsubouchi T."/>
            <person name="Morono Y."/>
            <person name="Uchiyama I."/>
            <person name="Ito T."/>
            <person name="Fujiyama A."/>
            <person name="Inagaki F."/>
            <person name="Takami H."/>
        </authorList>
    </citation>
    <scope>NUCLEOTIDE SEQUENCE</scope>
    <source>
        <strain evidence="1">Expedition CK06-06</strain>
    </source>
</reference>
<comment type="caution">
    <text evidence="1">The sequence shown here is derived from an EMBL/GenBank/DDBJ whole genome shotgun (WGS) entry which is preliminary data.</text>
</comment>
<accession>X1CB90</accession>
<organism evidence="1">
    <name type="scientific">marine sediment metagenome</name>
    <dbReference type="NCBI Taxonomy" id="412755"/>
    <lineage>
        <taxon>unclassified sequences</taxon>
        <taxon>metagenomes</taxon>
        <taxon>ecological metagenomes</taxon>
    </lineage>
</organism>
<sequence>IRIEIELNDTDFNSVKNNWIGTSDIEVDLRM</sequence>
<feature type="non-terminal residue" evidence="1">
    <location>
        <position position="1"/>
    </location>
</feature>
<proteinExistence type="predicted"/>